<evidence type="ECO:0000256" key="1">
    <source>
        <dbReference type="ARBA" id="ARBA00023015"/>
    </source>
</evidence>
<proteinExistence type="predicted"/>
<dbReference type="PANTHER" id="PTHR30055">
    <property type="entry name" value="HTH-TYPE TRANSCRIPTIONAL REGULATOR RUTR"/>
    <property type="match status" value="1"/>
</dbReference>
<dbReference type="InterPro" id="IPR036271">
    <property type="entry name" value="Tet_transcr_reg_TetR-rel_C_sf"/>
</dbReference>
<sequence>MNIRFGCKNSGPSDGCLFRKIKTKRQLAIADREQELLSLAERLMAEEGFSGLTMDKLVAACSYSKGTVYNHFSSKEDLLCALCIKCMETELTMFSQALTFEGNSREKLLAVCYAYRLHAVLNPTLFYCVLTAKTPAVSEKAKPERLQRQQELEQQLADICNHLFEHAMAAGDLQSPPAVPLSQLSFAAWAMAFGSNALLLAAGTTQLLKELQAENALLFNINLLLDGMGWQPLSRDWDYKASWQKIGQEVFKQELSTFREQGMAPGQRGKHP</sequence>
<organism evidence="6 7">
    <name type="scientific">Bowmanella dokdonensis</name>
    <dbReference type="NCBI Taxonomy" id="751969"/>
    <lineage>
        <taxon>Bacteria</taxon>
        <taxon>Pseudomonadati</taxon>
        <taxon>Pseudomonadota</taxon>
        <taxon>Gammaproteobacteria</taxon>
        <taxon>Alteromonadales</taxon>
        <taxon>Alteromonadaceae</taxon>
        <taxon>Bowmanella</taxon>
    </lineage>
</organism>
<feature type="DNA-binding region" description="H-T-H motif" evidence="4">
    <location>
        <begin position="53"/>
        <end position="72"/>
    </location>
</feature>
<dbReference type="GO" id="GO:0000976">
    <property type="term" value="F:transcription cis-regulatory region binding"/>
    <property type="evidence" value="ECO:0007669"/>
    <property type="project" value="TreeGrafter"/>
</dbReference>
<evidence type="ECO:0000259" key="5">
    <source>
        <dbReference type="PROSITE" id="PS50977"/>
    </source>
</evidence>
<comment type="caution">
    <text evidence="6">The sequence shown here is derived from an EMBL/GenBank/DDBJ whole genome shotgun (WGS) entry which is preliminary data.</text>
</comment>
<reference evidence="6" key="1">
    <citation type="submission" date="2021-03" db="EMBL/GenBank/DDBJ databases">
        <title>novel species isolated from a fishpond in China.</title>
        <authorList>
            <person name="Lu H."/>
            <person name="Cai Z."/>
        </authorList>
    </citation>
    <scope>NUCLEOTIDE SEQUENCE</scope>
    <source>
        <strain evidence="6">JCM 30855</strain>
    </source>
</reference>
<keyword evidence="7" id="KW-1185">Reference proteome</keyword>
<dbReference type="SUPFAM" id="SSF46689">
    <property type="entry name" value="Homeodomain-like"/>
    <property type="match status" value="1"/>
</dbReference>
<dbReference type="PRINTS" id="PR00455">
    <property type="entry name" value="HTHTETR"/>
</dbReference>
<keyword evidence="2 4" id="KW-0238">DNA-binding</keyword>
<dbReference type="Gene3D" id="1.10.357.10">
    <property type="entry name" value="Tetracycline Repressor, domain 2"/>
    <property type="match status" value="1"/>
</dbReference>
<evidence type="ECO:0000256" key="3">
    <source>
        <dbReference type="ARBA" id="ARBA00023163"/>
    </source>
</evidence>
<dbReference type="InterPro" id="IPR009057">
    <property type="entry name" value="Homeodomain-like_sf"/>
</dbReference>
<dbReference type="Proteomes" id="UP000664654">
    <property type="component" value="Unassembled WGS sequence"/>
</dbReference>
<dbReference type="GO" id="GO:0003700">
    <property type="term" value="F:DNA-binding transcription factor activity"/>
    <property type="evidence" value="ECO:0007669"/>
    <property type="project" value="TreeGrafter"/>
</dbReference>
<dbReference type="RefSeq" id="WP_206574342.1">
    <property type="nucleotide sequence ID" value="NZ_JAFKCV010000007.1"/>
</dbReference>
<name>A0A939DPZ3_9ALTE</name>
<dbReference type="SUPFAM" id="SSF48498">
    <property type="entry name" value="Tetracyclin repressor-like, C-terminal domain"/>
    <property type="match status" value="1"/>
</dbReference>
<feature type="domain" description="HTH tetR-type" evidence="5">
    <location>
        <begin position="30"/>
        <end position="90"/>
    </location>
</feature>
<dbReference type="EMBL" id="JAFKCV010000007">
    <property type="protein sequence ID" value="MBN7826227.1"/>
    <property type="molecule type" value="Genomic_DNA"/>
</dbReference>
<protein>
    <submittedName>
        <fullName evidence="6">TetR/AcrR family transcriptional regulator</fullName>
    </submittedName>
</protein>
<gene>
    <name evidence="6" type="ORF">J0A66_13410</name>
</gene>
<keyword evidence="1" id="KW-0805">Transcription regulation</keyword>
<evidence type="ECO:0000313" key="6">
    <source>
        <dbReference type="EMBL" id="MBN7826227.1"/>
    </source>
</evidence>
<dbReference type="AlphaFoldDB" id="A0A939DPZ3"/>
<dbReference type="PROSITE" id="PS50977">
    <property type="entry name" value="HTH_TETR_2"/>
    <property type="match status" value="1"/>
</dbReference>
<keyword evidence="3" id="KW-0804">Transcription</keyword>
<dbReference type="InterPro" id="IPR001647">
    <property type="entry name" value="HTH_TetR"/>
</dbReference>
<dbReference type="Gene3D" id="1.10.10.60">
    <property type="entry name" value="Homeodomain-like"/>
    <property type="match status" value="1"/>
</dbReference>
<evidence type="ECO:0000256" key="2">
    <source>
        <dbReference type="ARBA" id="ARBA00023125"/>
    </source>
</evidence>
<dbReference type="PANTHER" id="PTHR30055:SF234">
    <property type="entry name" value="HTH-TYPE TRANSCRIPTIONAL REGULATOR BETI"/>
    <property type="match status" value="1"/>
</dbReference>
<evidence type="ECO:0000256" key="4">
    <source>
        <dbReference type="PROSITE-ProRule" id="PRU00335"/>
    </source>
</evidence>
<dbReference type="Pfam" id="PF00440">
    <property type="entry name" value="TetR_N"/>
    <property type="match status" value="1"/>
</dbReference>
<accession>A0A939DPZ3</accession>
<evidence type="ECO:0000313" key="7">
    <source>
        <dbReference type="Proteomes" id="UP000664654"/>
    </source>
</evidence>
<dbReference type="InterPro" id="IPR050109">
    <property type="entry name" value="HTH-type_TetR-like_transc_reg"/>
</dbReference>